<dbReference type="Proteomes" id="UP001139971">
    <property type="component" value="Unassembled WGS sequence"/>
</dbReference>
<dbReference type="RefSeq" id="WP_263545039.1">
    <property type="nucleotide sequence ID" value="NZ_JAOVZO020000014.1"/>
</dbReference>
<evidence type="ECO:0000256" key="5">
    <source>
        <dbReference type="ARBA" id="ARBA00034923"/>
    </source>
</evidence>
<organism evidence="7 8">
    <name type="scientific">Tahibacter soli</name>
    <dbReference type="NCBI Taxonomy" id="2983605"/>
    <lineage>
        <taxon>Bacteria</taxon>
        <taxon>Pseudomonadati</taxon>
        <taxon>Pseudomonadota</taxon>
        <taxon>Gammaproteobacteria</taxon>
        <taxon>Lysobacterales</taxon>
        <taxon>Rhodanobacteraceae</taxon>
        <taxon>Tahibacter</taxon>
    </lineage>
</organism>
<keyword evidence="1" id="KW-0547">Nucleotide-binding</keyword>
<keyword evidence="7" id="KW-0269">Exonuclease</keyword>
<dbReference type="EMBL" id="JAOVZO020000014">
    <property type="protein sequence ID" value="MDC8012627.1"/>
    <property type="molecule type" value="Genomic_DNA"/>
</dbReference>
<dbReference type="Gene3D" id="3.40.50.300">
    <property type="entry name" value="P-loop containing nucleotide triphosphate hydrolases"/>
    <property type="match status" value="2"/>
</dbReference>
<dbReference type="InterPro" id="IPR027417">
    <property type="entry name" value="P-loop_NTPase"/>
</dbReference>
<dbReference type="AlphaFoldDB" id="A0A9X4BIV9"/>
<keyword evidence="7" id="KW-0540">Nuclease</keyword>
<dbReference type="GO" id="GO:0043138">
    <property type="term" value="F:3'-5' DNA helicase activity"/>
    <property type="evidence" value="ECO:0007669"/>
    <property type="project" value="TreeGrafter"/>
</dbReference>
<keyword evidence="8" id="KW-1185">Reference proteome</keyword>
<dbReference type="GO" id="GO:0003677">
    <property type="term" value="F:DNA binding"/>
    <property type="evidence" value="ECO:0007669"/>
    <property type="project" value="InterPro"/>
</dbReference>
<evidence type="ECO:0000259" key="6">
    <source>
        <dbReference type="Pfam" id="PF13361"/>
    </source>
</evidence>
<dbReference type="SUPFAM" id="SSF52540">
    <property type="entry name" value="P-loop containing nucleoside triphosphate hydrolases"/>
    <property type="match status" value="1"/>
</dbReference>
<dbReference type="PANTHER" id="PTHR11070:SF2">
    <property type="entry name" value="ATP-DEPENDENT DNA HELICASE SRS2"/>
    <property type="match status" value="1"/>
</dbReference>
<dbReference type="GO" id="GO:0004527">
    <property type="term" value="F:exonuclease activity"/>
    <property type="evidence" value="ECO:0007669"/>
    <property type="project" value="UniProtKB-KW"/>
</dbReference>
<dbReference type="GO" id="GO:0005524">
    <property type="term" value="F:ATP binding"/>
    <property type="evidence" value="ECO:0007669"/>
    <property type="project" value="UniProtKB-KW"/>
</dbReference>
<evidence type="ECO:0000256" key="1">
    <source>
        <dbReference type="ARBA" id="ARBA00022741"/>
    </source>
</evidence>
<keyword evidence="4" id="KW-0067">ATP-binding</keyword>
<keyword evidence="2" id="KW-0378">Hydrolase</keyword>
<proteinExistence type="predicted"/>
<feature type="domain" description="UvrD-like helicase C-terminal" evidence="6">
    <location>
        <begin position="218"/>
        <end position="282"/>
    </location>
</feature>
<dbReference type="PANTHER" id="PTHR11070">
    <property type="entry name" value="UVRD / RECB / PCRA DNA HELICASE FAMILY MEMBER"/>
    <property type="match status" value="1"/>
</dbReference>
<dbReference type="Pfam" id="PF13361">
    <property type="entry name" value="UvrD_C"/>
    <property type="match status" value="2"/>
</dbReference>
<sequence length="303" mass="32865">MLRTYHVPSPPNNGDAKAFFASLVEAVVRGVERGAIPRAQYGAVLIDEGHDFEPEWFRLVVQMIDPATNALLVLYDDAQSIYAAGTRRKFSFASVGIEARGRTTVLKLNYRNTYEVLAVARAFVNDVFGADDGDEDAPHAIAPESVGRHGPVPELARCTSLAAEAQMLAAQIADASADGRPLDRIAVLWRHGAHADAVARVLNRRGLPYRYAKDSRDKDSLFDGPPSVKLVSIHSSKGLEFEQVFIPAVHAFPGTDDDDAIEAKLLYVAMTRATERLVMTCSAETGFVARIDSAIDAAKRASA</sequence>
<comment type="caution">
    <text evidence="7">The sequence shown here is derived from an EMBL/GenBank/DDBJ whole genome shotgun (WGS) entry which is preliminary data.</text>
</comment>
<dbReference type="GO" id="GO:0000725">
    <property type="term" value="P:recombinational repair"/>
    <property type="evidence" value="ECO:0007669"/>
    <property type="project" value="TreeGrafter"/>
</dbReference>
<dbReference type="InterPro" id="IPR000212">
    <property type="entry name" value="DNA_helicase_UvrD/REP"/>
</dbReference>
<name>A0A9X4BIV9_9GAMM</name>
<feature type="domain" description="UvrD-like helicase C-terminal" evidence="6">
    <location>
        <begin position="105"/>
        <end position="213"/>
    </location>
</feature>
<accession>A0A9X4BIV9</accession>
<protein>
    <recommendedName>
        <fullName evidence="5">DNA 3'-5' helicase II</fullName>
    </recommendedName>
</protein>
<keyword evidence="3" id="KW-0347">Helicase</keyword>
<dbReference type="InterPro" id="IPR014017">
    <property type="entry name" value="DNA_helicase_UvrD-like_C"/>
</dbReference>
<gene>
    <name evidence="7" type="ORF">OD750_008710</name>
</gene>
<evidence type="ECO:0000256" key="2">
    <source>
        <dbReference type="ARBA" id="ARBA00022801"/>
    </source>
</evidence>
<evidence type="ECO:0000256" key="4">
    <source>
        <dbReference type="ARBA" id="ARBA00022840"/>
    </source>
</evidence>
<evidence type="ECO:0000313" key="8">
    <source>
        <dbReference type="Proteomes" id="UP001139971"/>
    </source>
</evidence>
<evidence type="ECO:0000256" key="3">
    <source>
        <dbReference type="ARBA" id="ARBA00022806"/>
    </source>
</evidence>
<evidence type="ECO:0000313" key="7">
    <source>
        <dbReference type="EMBL" id="MDC8012627.1"/>
    </source>
</evidence>
<reference evidence="7" key="1">
    <citation type="submission" date="2023-02" db="EMBL/GenBank/DDBJ databases">
        <title>Tahibacter soli sp. nov. isolated from soil.</title>
        <authorList>
            <person name="Baek J.H."/>
            <person name="Lee J.K."/>
            <person name="Choi D.G."/>
            <person name="Jeon C.O."/>
        </authorList>
    </citation>
    <scope>NUCLEOTIDE SEQUENCE</scope>
    <source>
        <strain evidence="7">BL</strain>
    </source>
</reference>